<evidence type="ECO:0000259" key="5">
    <source>
        <dbReference type="SMART" id="SM00827"/>
    </source>
</evidence>
<evidence type="ECO:0000256" key="1">
    <source>
        <dbReference type="ARBA" id="ARBA00013258"/>
    </source>
</evidence>
<dbReference type="Gene3D" id="3.30.70.250">
    <property type="entry name" value="Malonyl-CoA ACP transacylase, ACP-binding"/>
    <property type="match status" value="1"/>
</dbReference>
<evidence type="ECO:0000256" key="2">
    <source>
        <dbReference type="ARBA" id="ARBA00022679"/>
    </source>
</evidence>
<dbReference type="InterPro" id="IPR016036">
    <property type="entry name" value="Malonyl_transacylase_ACP-bd"/>
</dbReference>
<organism evidence="6 7">
    <name type="scientific">Nocardioides flavescens</name>
    <dbReference type="NCBI Taxonomy" id="2691959"/>
    <lineage>
        <taxon>Bacteria</taxon>
        <taxon>Bacillati</taxon>
        <taxon>Actinomycetota</taxon>
        <taxon>Actinomycetes</taxon>
        <taxon>Propionibacteriales</taxon>
        <taxon>Nocardioidaceae</taxon>
        <taxon>Nocardioides</taxon>
    </lineage>
</organism>
<evidence type="ECO:0000256" key="3">
    <source>
        <dbReference type="ARBA" id="ARBA00023315"/>
    </source>
</evidence>
<dbReference type="EC" id="2.3.1.39" evidence="1"/>
<dbReference type="GO" id="GO:0005829">
    <property type="term" value="C:cytosol"/>
    <property type="evidence" value="ECO:0007669"/>
    <property type="project" value="TreeGrafter"/>
</dbReference>
<dbReference type="Gene3D" id="3.40.366.10">
    <property type="entry name" value="Malonyl-Coenzyme A Acyl Carrier Protein, domain 2"/>
    <property type="match status" value="1"/>
</dbReference>
<dbReference type="AlphaFoldDB" id="A0A6L7ETZ2"/>
<protein>
    <recommendedName>
        <fullName evidence="1">[acyl-carrier-protein] S-malonyltransferase</fullName>
        <ecNumber evidence="1">2.3.1.39</ecNumber>
    </recommendedName>
</protein>
<dbReference type="InterPro" id="IPR014043">
    <property type="entry name" value="Acyl_transferase_dom"/>
</dbReference>
<dbReference type="Pfam" id="PF00698">
    <property type="entry name" value="Acyl_transf_1"/>
    <property type="match status" value="1"/>
</dbReference>
<keyword evidence="3 6" id="KW-0012">Acyltransferase</keyword>
<dbReference type="Proteomes" id="UP000473325">
    <property type="component" value="Unassembled WGS sequence"/>
</dbReference>
<evidence type="ECO:0000256" key="4">
    <source>
        <dbReference type="ARBA" id="ARBA00048462"/>
    </source>
</evidence>
<proteinExistence type="predicted"/>
<reference evidence="6 7" key="1">
    <citation type="submission" date="2019-12" db="EMBL/GenBank/DDBJ databases">
        <authorList>
            <person name="Kun Z."/>
        </authorList>
    </citation>
    <scope>NUCLEOTIDE SEQUENCE [LARGE SCALE GENOMIC DNA]</scope>
    <source>
        <strain evidence="6 7">YIM 123512</strain>
    </source>
</reference>
<name>A0A6L7ETZ2_9ACTN</name>
<dbReference type="InterPro" id="IPR011053">
    <property type="entry name" value="Single_hybrid_motif"/>
</dbReference>
<dbReference type="RefSeq" id="WP_160878884.1">
    <property type="nucleotide sequence ID" value="NZ_WUEK01000009.1"/>
</dbReference>
<dbReference type="SUPFAM" id="SSF55048">
    <property type="entry name" value="Probable ACP-binding domain of malonyl-CoA ACP transacylase"/>
    <property type="match status" value="1"/>
</dbReference>
<dbReference type="GO" id="GO:0004314">
    <property type="term" value="F:[acyl-carrier-protein] S-malonyltransferase activity"/>
    <property type="evidence" value="ECO:0007669"/>
    <property type="project" value="UniProtKB-EC"/>
</dbReference>
<sequence>MLAIVAPGQGAQSPGFLTPWLEAPEFRARFEWLSTVASLDLVHYGTEADADEIRRTEIAQPLLVATGLVAALGIFPHPTDAFGKVSAVAGHSVGELTAAAGARVITAEQAMVLVRERGKAMAAAAAATPTGMTAVLGGDRETVLATLERHGLTAANDNGPGQVVAAGTVEQLQALAADPPEKARLAPLSVAGAFHTVHMEPAVGHLASLARSVSVHDPRTRFVSNKDGQVVHDGRDVLRRLVGQIANPVRWDLCLDTFADLGVTGILEMPPAGVLTGISKRALKGVETFALKSPDQLDDARAFCDKHGESAEIGSTPTWRMVVSPAKGTFHRAPAAADADVLGAGEPIGEVAGRSDRIGVTAAHGGQVVEWLVEDGDLVSPGQPLLRLHPENGAGQDGSY</sequence>
<comment type="catalytic activity">
    <reaction evidence="4">
        <text>holo-[ACP] + malonyl-CoA = malonyl-[ACP] + CoA</text>
        <dbReference type="Rhea" id="RHEA:41792"/>
        <dbReference type="Rhea" id="RHEA-COMP:9623"/>
        <dbReference type="Rhea" id="RHEA-COMP:9685"/>
        <dbReference type="ChEBI" id="CHEBI:57287"/>
        <dbReference type="ChEBI" id="CHEBI:57384"/>
        <dbReference type="ChEBI" id="CHEBI:64479"/>
        <dbReference type="ChEBI" id="CHEBI:78449"/>
        <dbReference type="EC" id="2.3.1.39"/>
    </reaction>
</comment>
<keyword evidence="7" id="KW-1185">Reference proteome</keyword>
<dbReference type="GO" id="GO:0006633">
    <property type="term" value="P:fatty acid biosynthetic process"/>
    <property type="evidence" value="ECO:0007669"/>
    <property type="project" value="TreeGrafter"/>
</dbReference>
<evidence type="ECO:0000313" key="7">
    <source>
        <dbReference type="Proteomes" id="UP000473325"/>
    </source>
</evidence>
<comment type="caution">
    <text evidence="6">The sequence shown here is derived from an EMBL/GenBank/DDBJ whole genome shotgun (WGS) entry which is preliminary data.</text>
</comment>
<dbReference type="Gene3D" id="2.40.50.100">
    <property type="match status" value="1"/>
</dbReference>
<evidence type="ECO:0000313" key="6">
    <source>
        <dbReference type="EMBL" id="MXG90967.1"/>
    </source>
</evidence>
<dbReference type="SUPFAM" id="SSF51230">
    <property type="entry name" value="Single hybrid motif"/>
    <property type="match status" value="1"/>
</dbReference>
<keyword evidence="2 6" id="KW-0808">Transferase</keyword>
<feature type="domain" description="Malonyl-CoA:ACP transacylase (MAT)" evidence="5">
    <location>
        <begin position="5"/>
        <end position="321"/>
    </location>
</feature>
<dbReference type="SMART" id="SM00827">
    <property type="entry name" value="PKS_AT"/>
    <property type="match status" value="1"/>
</dbReference>
<accession>A0A6L7ETZ2</accession>
<dbReference type="PANTHER" id="PTHR42681:SF1">
    <property type="entry name" value="MALONYL-COA-ACYL CARRIER PROTEIN TRANSACYLASE, MITOCHONDRIAL"/>
    <property type="match status" value="1"/>
</dbReference>
<gene>
    <name evidence="6" type="ORF">GRQ65_15565</name>
</gene>
<dbReference type="PANTHER" id="PTHR42681">
    <property type="entry name" value="MALONYL-COA-ACYL CARRIER PROTEIN TRANSACYLASE, MITOCHONDRIAL"/>
    <property type="match status" value="1"/>
</dbReference>
<dbReference type="InterPro" id="IPR016035">
    <property type="entry name" value="Acyl_Trfase/lysoPLipase"/>
</dbReference>
<dbReference type="InterPro" id="IPR001227">
    <property type="entry name" value="Ac_transferase_dom_sf"/>
</dbReference>
<dbReference type="EMBL" id="WUEK01000009">
    <property type="protein sequence ID" value="MXG90967.1"/>
    <property type="molecule type" value="Genomic_DNA"/>
</dbReference>
<dbReference type="InterPro" id="IPR050858">
    <property type="entry name" value="Mal-CoA-ACP_Trans/PKS_FabD"/>
</dbReference>
<dbReference type="SUPFAM" id="SSF52151">
    <property type="entry name" value="FabD/lysophospholipase-like"/>
    <property type="match status" value="1"/>
</dbReference>